<dbReference type="Proteomes" id="UP001550628">
    <property type="component" value="Unassembled WGS sequence"/>
</dbReference>
<dbReference type="EMBL" id="JBEYBF010000002">
    <property type="protein sequence ID" value="MEU1951377.1"/>
    <property type="molecule type" value="Genomic_DNA"/>
</dbReference>
<dbReference type="RefSeq" id="WP_030524925.1">
    <property type="nucleotide sequence ID" value="NZ_JBEYBD010000003.1"/>
</dbReference>
<keyword evidence="2" id="KW-1185">Reference proteome</keyword>
<protein>
    <submittedName>
        <fullName evidence="1">Uncharacterized protein</fullName>
    </submittedName>
</protein>
<name>A0ABV2WKG1_9NOCA</name>
<accession>A0ABV2WKG1</accession>
<reference evidence="1 2" key="1">
    <citation type="submission" date="2024-06" db="EMBL/GenBank/DDBJ databases">
        <title>The Natural Products Discovery Center: Release of the First 8490 Sequenced Strains for Exploring Actinobacteria Biosynthetic Diversity.</title>
        <authorList>
            <person name="Kalkreuter E."/>
            <person name="Kautsar S.A."/>
            <person name="Yang D."/>
            <person name="Bader C.D."/>
            <person name="Teijaro C.N."/>
            <person name="Fluegel L."/>
            <person name="Davis C.M."/>
            <person name="Simpson J.R."/>
            <person name="Lauterbach L."/>
            <person name="Steele A.D."/>
            <person name="Gui C."/>
            <person name="Meng S."/>
            <person name="Li G."/>
            <person name="Viehrig K."/>
            <person name="Ye F."/>
            <person name="Su P."/>
            <person name="Kiefer A.F."/>
            <person name="Nichols A."/>
            <person name="Cepeda A.J."/>
            <person name="Yan W."/>
            <person name="Fan B."/>
            <person name="Jiang Y."/>
            <person name="Adhikari A."/>
            <person name="Zheng C.-J."/>
            <person name="Schuster L."/>
            <person name="Cowan T.M."/>
            <person name="Smanski M.J."/>
            <person name="Chevrette M.G."/>
            <person name="De Carvalho L.P.S."/>
            <person name="Shen B."/>
        </authorList>
    </citation>
    <scope>NUCLEOTIDE SEQUENCE [LARGE SCALE GENOMIC DNA]</scope>
    <source>
        <strain evidence="1 2">NPDC019708</strain>
    </source>
</reference>
<organism evidence="1 2">
    <name type="scientific">Nocardia rhamnosiphila</name>
    <dbReference type="NCBI Taxonomy" id="426716"/>
    <lineage>
        <taxon>Bacteria</taxon>
        <taxon>Bacillati</taxon>
        <taxon>Actinomycetota</taxon>
        <taxon>Actinomycetes</taxon>
        <taxon>Mycobacteriales</taxon>
        <taxon>Nocardiaceae</taxon>
        <taxon>Nocardia</taxon>
    </lineage>
</organism>
<proteinExistence type="predicted"/>
<sequence length="323" mass="36551">MSEAGEEVALRLGQTALRAARRHGTWLRDNADTLRYLINSQTAIDQSFIVSGTRSFASRPPIYRPHSEKFPQYVPDAGELEVAGRRLVRDHELTDQLPRSSNDVLVMADDRERLHIVKPIAGENFERDWFTERPGELAVRELGGYRVINGMFPHLELVPPSALTVIDRHGPAFVQQFVDLKPDVPVEKYRKKQQQAAAAGHFVIGSYDGHYKNARPRITPRPSNESGADMALFDNGFSFPTRSEDLIDQTRKFRIISSFTKEWSGQRMDDDILQSVESFGSARIGSALQDLLGDEAIDLTLARREQLLRHEGIPSDMLHLKHQ</sequence>
<dbReference type="GeneID" id="96246808"/>
<evidence type="ECO:0000313" key="1">
    <source>
        <dbReference type="EMBL" id="MEU1951377.1"/>
    </source>
</evidence>
<comment type="caution">
    <text evidence="1">The sequence shown here is derived from an EMBL/GenBank/DDBJ whole genome shotgun (WGS) entry which is preliminary data.</text>
</comment>
<evidence type="ECO:0000313" key="2">
    <source>
        <dbReference type="Proteomes" id="UP001550628"/>
    </source>
</evidence>
<gene>
    <name evidence="1" type="ORF">ABZ510_05900</name>
</gene>